<comment type="similarity">
    <text evidence="4 12">Belongs to the GMC oxidoreductase family.</text>
</comment>
<dbReference type="RefSeq" id="XP_007912489.1">
    <property type="nucleotide sequence ID" value="XM_007914298.1"/>
</dbReference>
<sequence>MGSVEVASFPKPPALQDPPSDGFYNETQWEVLMALMDAAIPSIVSHSAMTDKFNQISIPDGRFQSNFKKIQDTMVEPPDLESFQAFLKDKPSDLPAFRHHAIRTLSTVSDKMRQELGGVLSLLSTKAGAFILTGHCVPFHQQPAHVRESILQGWRTSWFSKIRVLAKSVSTIAQLGWIQTAPIFRQVSGYPDVPVGWKAGPHFEYSFLQFPGSASPEAVELETDIVIVGSGCGGAVCAKVLAEAGHRVLVVDKGYYFPPTALPMPQEAGARYLYENQGFVNSADSSIVAVAGSTWGGGGTVNWSVSLQTQGYVRREWAEEKGLSFFATQAFQDSLDRVCEFMGVRDDNVRQSHRGQVVLDGSKKLGWHAKPLPQNSGGSEHYCGHCHLGCGSSDKQGPAVSWLPAAARAGAEFLEGFQVDKVLFDKSRKATGVVGKWTSRDGNGSVSGSLDQRTRRHVTIKAKKVIVACGSLWSPIVLLKSGLKNRHIGRNLHLHPWGIITSYCSSFENIDGHGHGTKLEATCMVPYAVLANFPCPSGLDFKLSAMRYRHFDAFISLTRDRDSGSVHLDPKGERPILDYTPSAFDRAHSLEGVIGLCKLLYITGAVEIRAFLPGVEPFIRKDASTPTSSINEQVTRSDKAMEELDLGISDPAFMAWLDHVRAVGNAPPTAIFISAHQMGTCRMSSHQGDGVVDAKGSVWGTKDLYVADASVFPSASGVNPMVTTMAIADWIARGVVRDLKT</sequence>
<dbReference type="SUPFAM" id="SSF51905">
    <property type="entry name" value="FAD/NAD(P)-binding domain"/>
    <property type="match status" value="1"/>
</dbReference>
<keyword evidence="7" id="KW-0812">Transmembrane</keyword>
<comment type="function">
    <text evidence="2">Long-chain fatty alcohol oxidase involved in the omega-oxidation pathway of lipid degradation.</text>
</comment>
<accession>R8BTZ6</accession>
<dbReference type="GO" id="GO:0050660">
    <property type="term" value="F:flavin adenine dinucleotide binding"/>
    <property type="evidence" value="ECO:0007669"/>
    <property type="project" value="InterPro"/>
</dbReference>
<evidence type="ECO:0000256" key="14">
    <source>
        <dbReference type="SAM" id="MobiDB-lite"/>
    </source>
</evidence>
<name>R8BTZ6_PHAM7</name>
<dbReference type="PANTHER" id="PTHR46056:SF12">
    <property type="entry name" value="LONG-CHAIN-ALCOHOL OXIDASE"/>
    <property type="match status" value="1"/>
</dbReference>
<evidence type="ECO:0000256" key="12">
    <source>
        <dbReference type="PIRNR" id="PIRNR028937"/>
    </source>
</evidence>
<evidence type="ECO:0000256" key="6">
    <source>
        <dbReference type="ARBA" id="ARBA00022630"/>
    </source>
</evidence>
<dbReference type="EMBL" id="KB932902">
    <property type="protein sequence ID" value="EOO02770.1"/>
    <property type="molecule type" value="Genomic_DNA"/>
</dbReference>
<keyword evidence="18" id="KW-1185">Reference proteome</keyword>
<keyword evidence="11" id="KW-0472">Membrane</keyword>
<dbReference type="InterPro" id="IPR036188">
    <property type="entry name" value="FAD/NAD-bd_sf"/>
</dbReference>
<proteinExistence type="inferred from homology"/>
<evidence type="ECO:0000256" key="8">
    <source>
        <dbReference type="ARBA" id="ARBA00022827"/>
    </source>
</evidence>
<evidence type="ECO:0000256" key="4">
    <source>
        <dbReference type="ARBA" id="ARBA00010790"/>
    </source>
</evidence>
<organism evidence="17 18">
    <name type="scientific">Phaeoacremonium minimum (strain UCR-PA7)</name>
    <name type="common">Esca disease fungus</name>
    <name type="synonym">Togninia minima</name>
    <dbReference type="NCBI Taxonomy" id="1286976"/>
    <lineage>
        <taxon>Eukaryota</taxon>
        <taxon>Fungi</taxon>
        <taxon>Dikarya</taxon>
        <taxon>Ascomycota</taxon>
        <taxon>Pezizomycotina</taxon>
        <taxon>Sordariomycetes</taxon>
        <taxon>Sordariomycetidae</taxon>
        <taxon>Togniniales</taxon>
        <taxon>Togniniaceae</taxon>
        <taxon>Phaeoacremonium</taxon>
    </lineage>
</organism>
<dbReference type="GO" id="GO:0046577">
    <property type="term" value="F:long-chain-alcohol oxidase activity"/>
    <property type="evidence" value="ECO:0007669"/>
    <property type="project" value="UniProtKB-EC"/>
</dbReference>
<evidence type="ECO:0000256" key="11">
    <source>
        <dbReference type="ARBA" id="ARBA00023136"/>
    </source>
</evidence>
<dbReference type="InterPro" id="IPR012400">
    <property type="entry name" value="Long_Oxdase"/>
</dbReference>
<keyword evidence="8" id="KW-0274">FAD</keyword>
<dbReference type="Gene3D" id="3.50.50.60">
    <property type="entry name" value="FAD/NAD(P)-binding domain"/>
    <property type="match status" value="2"/>
</dbReference>
<evidence type="ECO:0000256" key="13">
    <source>
        <dbReference type="PIRSR" id="PIRSR028937-1"/>
    </source>
</evidence>
<evidence type="ECO:0000259" key="16">
    <source>
        <dbReference type="Pfam" id="PF05199"/>
    </source>
</evidence>
<feature type="domain" description="Glucose-methanol-choline oxidoreductase C-terminal" evidence="16">
    <location>
        <begin position="562"/>
        <end position="728"/>
    </location>
</feature>
<dbReference type="AlphaFoldDB" id="R8BTZ6"/>
<evidence type="ECO:0000256" key="3">
    <source>
        <dbReference type="ARBA" id="ARBA00004370"/>
    </source>
</evidence>
<evidence type="ECO:0000256" key="7">
    <source>
        <dbReference type="ARBA" id="ARBA00022692"/>
    </source>
</evidence>
<dbReference type="GeneID" id="19321896"/>
<evidence type="ECO:0000256" key="9">
    <source>
        <dbReference type="ARBA" id="ARBA00022989"/>
    </source>
</evidence>
<feature type="active site" description="Proton acceptor" evidence="13">
    <location>
        <position position="676"/>
    </location>
</feature>
<evidence type="ECO:0000259" key="15">
    <source>
        <dbReference type="Pfam" id="PF00732"/>
    </source>
</evidence>
<feature type="region of interest" description="Disordered" evidence="14">
    <location>
        <begin position="1"/>
        <end position="21"/>
    </location>
</feature>
<feature type="domain" description="Glucose-methanol-choline oxidoreductase N-terminal" evidence="15">
    <location>
        <begin position="271"/>
        <end position="496"/>
    </location>
</feature>
<protein>
    <recommendedName>
        <fullName evidence="5 12">Long-chain-alcohol oxidase</fullName>
        <ecNumber evidence="5 12">1.1.3.20</ecNumber>
    </recommendedName>
</protein>
<dbReference type="InterPro" id="IPR007867">
    <property type="entry name" value="GMC_OxRtase_C"/>
</dbReference>
<comment type="catalytic activity">
    <reaction evidence="1 12">
        <text>a long-chain primary fatty alcohol + O2 = a long-chain fatty aldehyde + H2O2</text>
        <dbReference type="Rhea" id="RHEA:22756"/>
        <dbReference type="ChEBI" id="CHEBI:15379"/>
        <dbReference type="ChEBI" id="CHEBI:16240"/>
        <dbReference type="ChEBI" id="CHEBI:17176"/>
        <dbReference type="ChEBI" id="CHEBI:77396"/>
        <dbReference type="EC" id="1.1.3.20"/>
    </reaction>
</comment>
<keyword evidence="9" id="KW-1133">Transmembrane helix</keyword>
<dbReference type="OrthoDB" id="269227at2759"/>
<gene>
    <name evidence="17" type="ORF">UCRPA7_1719</name>
</gene>
<evidence type="ECO:0000256" key="5">
    <source>
        <dbReference type="ARBA" id="ARBA00013125"/>
    </source>
</evidence>
<dbReference type="Pfam" id="PF00732">
    <property type="entry name" value="GMC_oxred_N"/>
    <property type="match status" value="1"/>
</dbReference>
<keyword evidence="6" id="KW-0285">Flavoprotein</keyword>
<comment type="subcellular location">
    <subcellularLocation>
        <location evidence="3">Membrane</location>
    </subcellularLocation>
</comment>
<dbReference type="GO" id="GO:0016020">
    <property type="term" value="C:membrane"/>
    <property type="evidence" value="ECO:0007669"/>
    <property type="project" value="UniProtKB-SubCell"/>
</dbReference>
<dbReference type="EC" id="1.1.3.20" evidence="5 12"/>
<dbReference type="Pfam" id="PF13450">
    <property type="entry name" value="NAD_binding_8"/>
    <property type="match status" value="1"/>
</dbReference>
<dbReference type="Proteomes" id="UP000014074">
    <property type="component" value="Unassembled WGS sequence"/>
</dbReference>
<evidence type="ECO:0000256" key="2">
    <source>
        <dbReference type="ARBA" id="ARBA00003842"/>
    </source>
</evidence>
<dbReference type="PIRSF" id="PIRSF028937">
    <property type="entry name" value="Lg_Ch_AO"/>
    <property type="match status" value="1"/>
</dbReference>
<dbReference type="HOGENOM" id="CLU_008878_3_1_1"/>
<dbReference type="InterPro" id="IPR000172">
    <property type="entry name" value="GMC_OxRdtase_N"/>
</dbReference>
<evidence type="ECO:0000313" key="17">
    <source>
        <dbReference type="EMBL" id="EOO02770.1"/>
    </source>
</evidence>
<evidence type="ECO:0000256" key="1">
    <source>
        <dbReference type="ARBA" id="ARBA00000920"/>
    </source>
</evidence>
<reference evidence="18" key="1">
    <citation type="journal article" date="2013" name="Genome Announc.">
        <title>Draft genome sequence of the ascomycete Phaeoacremonium aleophilum strain UCR-PA7, a causal agent of the esca disease complex in grapevines.</title>
        <authorList>
            <person name="Blanco-Ulate B."/>
            <person name="Rolshausen P."/>
            <person name="Cantu D."/>
        </authorList>
    </citation>
    <scope>NUCLEOTIDE SEQUENCE [LARGE SCALE GENOMIC DNA]</scope>
    <source>
        <strain evidence="18">UCR-PA7</strain>
    </source>
</reference>
<dbReference type="Pfam" id="PF05199">
    <property type="entry name" value="GMC_oxred_C"/>
    <property type="match status" value="1"/>
</dbReference>
<keyword evidence="10 12" id="KW-0560">Oxidoreductase</keyword>
<dbReference type="KEGG" id="tmn:UCRPA7_1719"/>
<dbReference type="PANTHER" id="PTHR46056">
    <property type="entry name" value="LONG-CHAIN-ALCOHOL OXIDASE"/>
    <property type="match status" value="1"/>
</dbReference>
<evidence type="ECO:0000313" key="18">
    <source>
        <dbReference type="Proteomes" id="UP000014074"/>
    </source>
</evidence>
<evidence type="ECO:0000256" key="10">
    <source>
        <dbReference type="ARBA" id="ARBA00023002"/>
    </source>
</evidence>
<dbReference type="eggNOG" id="ENOG502QSD8">
    <property type="taxonomic scope" value="Eukaryota"/>
</dbReference>